<protein>
    <recommendedName>
        <fullName evidence="1">Resolvase HTH domain-containing protein</fullName>
    </recommendedName>
</protein>
<dbReference type="EMBL" id="QWEX01000001">
    <property type="protein sequence ID" value="RXV70949.1"/>
    <property type="molecule type" value="Genomic_DNA"/>
</dbReference>
<comment type="caution">
    <text evidence="2">The sequence shown here is derived from an EMBL/GenBank/DDBJ whole genome shotgun (WGS) entry which is preliminary data.</text>
</comment>
<dbReference type="SUPFAM" id="SSF46689">
    <property type="entry name" value="Homeodomain-like"/>
    <property type="match status" value="1"/>
</dbReference>
<evidence type="ECO:0000259" key="1">
    <source>
        <dbReference type="Pfam" id="PF02796"/>
    </source>
</evidence>
<gene>
    <name evidence="2" type="ORF">D1006_00215</name>
</gene>
<feature type="domain" description="Resolvase HTH" evidence="1">
    <location>
        <begin position="12"/>
        <end position="51"/>
    </location>
</feature>
<evidence type="ECO:0000313" key="3">
    <source>
        <dbReference type="Proteomes" id="UP000289650"/>
    </source>
</evidence>
<evidence type="ECO:0000313" key="2">
    <source>
        <dbReference type="EMBL" id="RXV70949.1"/>
    </source>
</evidence>
<accession>A0A4Q2ALX4</accession>
<dbReference type="GO" id="GO:0003677">
    <property type="term" value="F:DNA binding"/>
    <property type="evidence" value="ECO:0007669"/>
    <property type="project" value="InterPro"/>
</dbReference>
<reference evidence="2 3" key="1">
    <citation type="submission" date="2018-08" db="EMBL/GenBank/DDBJ databases">
        <title>Mountain-cultivated ginseng endophyte, Burkholderia stabilis and its activity against ginseng root rot disease.</title>
        <authorList>
            <person name="Tapan Kumar M."/>
            <person name="Bae H."/>
            <person name="Shanmugam G."/>
            <person name="Jeon J."/>
        </authorList>
    </citation>
    <scope>NUCLEOTIDE SEQUENCE [LARGE SCALE GENOMIC DNA]</scope>
    <source>
        <strain evidence="2 3">EB159</strain>
    </source>
</reference>
<dbReference type="Gene3D" id="1.10.10.60">
    <property type="entry name" value="Homeodomain-like"/>
    <property type="match status" value="1"/>
</dbReference>
<dbReference type="InterPro" id="IPR009057">
    <property type="entry name" value="Homeodomain-like_sf"/>
</dbReference>
<dbReference type="RefSeq" id="WP_129512240.1">
    <property type="nucleotide sequence ID" value="NZ_QWEX01000001.1"/>
</dbReference>
<organism evidence="2 3">
    <name type="scientific">Burkholderia stabilis</name>
    <dbReference type="NCBI Taxonomy" id="95485"/>
    <lineage>
        <taxon>Bacteria</taxon>
        <taxon>Pseudomonadati</taxon>
        <taxon>Pseudomonadota</taxon>
        <taxon>Betaproteobacteria</taxon>
        <taxon>Burkholderiales</taxon>
        <taxon>Burkholderiaceae</taxon>
        <taxon>Burkholderia</taxon>
        <taxon>Burkholderia cepacia complex</taxon>
    </lineage>
</organism>
<dbReference type="AlphaFoldDB" id="A0A4Q2ALX4"/>
<dbReference type="Pfam" id="PF02796">
    <property type="entry name" value="HTH_7"/>
    <property type="match status" value="1"/>
</dbReference>
<sequence>MANGGTRAVSLPSALNRVSTLRQRAASGEARAAIARNPGISRETLYRYLRQKQASDAVAWRNGSAREAGEGFSAFFFCYAFGLSSRFTGNRHEMSDYGAALPC</sequence>
<dbReference type="GO" id="GO:0000150">
    <property type="term" value="F:DNA strand exchange activity"/>
    <property type="evidence" value="ECO:0007669"/>
    <property type="project" value="InterPro"/>
</dbReference>
<dbReference type="InterPro" id="IPR006120">
    <property type="entry name" value="Resolvase_HTH_dom"/>
</dbReference>
<dbReference type="Proteomes" id="UP000289650">
    <property type="component" value="Unassembled WGS sequence"/>
</dbReference>
<name>A0A4Q2ALX4_9BURK</name>
<proteinExistence type="predicted"/>